<proteinExistence type="predicted"/>
<dbReference type="EMBL" id="CAKXZT010000144">
    <property type="protein sequence ID" value="CAH2405630.1"/>
    <property type="molecule type" value="Genomic_DNA"/>
</dbReference>
<evidence type="ECO:0008006" key="4">
    <source>
        <dbReference type="Google" id="ProtNLM"/>
    </source>
</evidence>
<gene>
    <name evidence="2" type="ORF">MES5069_480026</name>
</gene>
<sequence length="91" mass="10209">MLPIPLETTPQPTIKIRKRDRDRAERIRLAGGPKATLRERAVRLALEKGEVRTKDLTDIGVPRCYLARICEEGLLVKVGYGRYRAAVPNAA</sequence>
<evidence type="ECO:0000313" key="2">
    <source>
        <dbReference type="EMBL" id="CAH2405630.1"/>
    </source>
</evidence>
<feature type="region of interest" description="Disordered" evidence="1">
    <location>
        <begin position="1"/>
        <end position="20"/>
    </location>
</feature>
<protein>
    <recommendedName>
        <fullName evidence="4">Type IV toxin-antitoxin system AbiEi family antitoxin domain-containing protein</fullName>
    </recommendedName>
</protein>
<evidence type="ECO:0000313" key="3">
    <source>
        <dbReference type="Proteomes" id="UP001153050"/>
    </source>
</evidence>
<organism evidence="2 3">
    <name type="scientific">Mesorhizobium escarrei</name>
    <dbReference type="NCBI Taxonomy" id="666018"/>
    <lineage>
        <taxon>Bacteria</taxon>
        <taxon>Pseudomonadati</taxon>
        <taxon>Pseudomonadota</taxon>
        <taxon>Alphaproteobacteria</taxon>
        <taxon>Hyphomicrobiales</taxon>
        <taxon>Phyllobacteriaceae</taxon>
        <taxon>Mesorhizobium</taxon>
    </lineage>
</organism>
<dbReference type="Proteomes" id="UP001153050">
    <property type="component" value="Unassembled WGS sequence"/>
</dbReference>
<reference evidence="2 3" key="1">
    <citation type="submission" date="2022-03" db="EMBL/GenBank/DDBJ databases">
        <authorList>
            <person name="Brunel B."/>
        </authorList>
    </citation>
    <scope>NUCLEOTIDE SEQUENCE [LARGE SCALE GENOMIC DNA]</scope>
    <source>
        <strain evidence="2">STM5069sample</strain>
    </source>
</reference>
<comment type="caution">
    <text evidence="2">The sequence shown here is derived from an EMBL/GenBank/DDBJ whole genome shotgun (WGS) entry which is preliminary data.</text>
</comment>
<evidence type="ECO:0000256" key="1">
    <source>
        <dbReference type="SAM" id="MobiDB-lite"/>
    </source>
</evidence>
<name>A0ABM9EA17_9HYPH</name>
<keyword evidence="3" id="KW-1185">Reference proteome</keyword>
<accession>A0ABM9EA17</accession>